<sequence length="79" mass="8706">MGFIKYRERELQLPPTSIRWLSRDVTNKGETQEACLASDSSGVIAATKDKNDMCHGHAGLKGLRLGGVWTMAERVTVTD</sequence>
<dbReference type="Proteomes" id="UP000827092">
    <property type="component" value="Unassembled WGS sequence"/>
</dbReference>
<accession>A0AAV6UU53</accession>
<name>A0AAV6UU53_9ARAC</name>
<comment type="caution">
    <text evidence="1">The sequence shown here is derived from an EMBL/GenBank/DDBJ whole genome shotgun (WGS) entry which is preliminary data.</text>
</comment>
<evidence type="ECO:0000313" key="1">
    <source>
        <dbReference type="EMBL" id="KAG8186781.1"/>
    </source>
</evidence>
<keyword evidence="2" id="KW-1185">Reference proteome</keyword>
<dbReference type="AlphaFoldDB" id="A0AAV6UU53"/>
<proteinExistence type="predicted"/>
<dbReference type="EMBL" id="JAFNEN010000289">
    <property type="protein sequence ID" value="KAG8186781.1"/>
    <property type="molecule type" value="Genomic_DNA"/>
</dbReference>
<organism evidence="1 2">
    <name type="scientific">Oedothorax gibbosus</name>
    <dbReference type="NCBI Taxonomy" id="931172"/>
    <lineage>
        <taxon>Eukaryota</taxon>
        <taxon>Metazoa</taxon>
        <taxon>Ecdysozoa</taxon>
        <taxon>Arthropoda</taxon>
        <taxon>Chelicerata</taxon>
        <taxon>Arachnida</taxon>
        <taxon>Araneae</taxon>
        <taxon>Araneomorphae</taxon>
        <taxon>Entelegynae</taxon>
        <taxon>Araneoidea</taxon>
        <taxon>Linyphiidae</taxon>
        <taxon>Erigoninae</taxon>
        <taxon>Oedothorax</taxon>
    </lineage>
</organism>
<reference evidence="1 2" key="1">
    <citation type="journal article" date="2022" name="Nat. Ecol. Evol.">
        <title>A masculinizing supergene underlies an exaggerated male reproductive morph in a spider.</title>
        <authorList>
            <person name="Hendrickx F."/>
            <person name="De Corte Z."/>
            <person name="Sonet G."/>
            <person name="Van Belleghem S.M."/>
            <person name="Kostlbacher S."/>
            <person name="Vangestel C."/>
        </authorList>
    </citation>
    <scope>NUCLEOTIDE SEQUENCE [LARGE SCALE GENOMIC DNA]</scope>
    <source>
        <strain evidence="1">W744_W776</strain>
    </source>
</reference>
<evidence type="ECO:0000313" key="2">
    <source>
        <dbReference type="Proteomes" id="UP000827092"/>
    </source>
</evidence>
<gene>
    <name evidence="1" type="ORF">JTE90_010675</name>
</gene>
<protein>
    <submittedName>
        <fullName evidence="1">Uncharacterized protein</fullName>
    </submittedName>
</protein>